<evidence type="ECO:0000256" key="1">
    <source>
        <dbReference type="ARBA" id="ARBA00022553"/>
    </source>
</evidence>
<dbReference type="InterPro" id="IPR001789">
    <property type="entry name" value="Sig_transdc_resp-reg_receiver"/>
</dbReference>
<dbReference type="SMART" id="SM00850">
    <property type="entry name" value="LytTR"/>
    <property type="match status" value="1"/>
</dbReference>
<dbReference type="eggNOG" id="COG3279">
    <property type="taxonomic scope" value="Bacteria"/>
</dbReference>
<dbReference type="GO" id="GO:0000160">
    <property type="term" value="P:phosphorelay signal transduction system"/>
    <property type="evidence" value="ECO:0007669"/>
    <property type="project" value="InterPro"/>
</dbReference>
<dbReference type="Pfam" id="PF04397">
    <property type="entry name" value="LytTR"/>
    <property type="match status" value="1"/>
</dbReference>
<gene>
    <name evidence="4" type="ORF">Mucpa_0749</name>
</gene>
<dbReference type="PANTHER" id="PTHR44591:SF21">
    <property type="entry name" value="TWO-COMPONENT RESPONSE REGULATOR"/>
    <property type="match status" value="1"/>
</dbReference>
<evidence type="ECO:0000313" key="4">
    <source>
        <dbReference type="EMBL" id="EHQ24930.1"/>
    </source>
</evidence>
<dbReference type="InterPro" id="IPR007492">
    <property type="entry name" value="LytTR_DNA-bd_dom"/>
</dbReference>
<dbReference type="Gene3D" id="2.40.50.1020">
    <property type="entry name" value="LytTr DNA-binding domain"/>
    <property type="match status" value="1"/>
</dbReference>
<dbReference type="Pfam" id="PF00072">
    <property type="entry name" value="Response_reg"/>
    <property type="match status" value="1"/>
</dbReference>
<accession>H1Y8B1</accession>
<keyword evidence="1 2" id="KW-0597">Phosphoprotein</keyword>
<evidence type="ECO:0000313" key="5">
    <source>
        <dbReference type="Proteomes" id="UP000002774"/>
    </source>
</evidence>
<evidence type="ECO:0000259" key="3">
    <source>
        <dbReference type="PROSITE" id="PS50110"/>
    </source>
</evidence>
<keyword evidence="5" id="KW-1185">Reference proteome</keyword>
<name>H1Y8B1_9SPHI</name>
<proteinExistence type="predicted"/>
<dbReference type="Proteomes" id="UP000002774">
    <property type="component" value="Chromosome"/>
</dbReference>
<dbReference type="InterPro" id="IPR011006">
    <property type="entry name" value="CheY-like_superfamily"/>
</dbReference>
<dbReference type="OrthoDB" id="1646880at2"/>
<dbReference type="SMART" id="SM00448">
    <property type="entry name" value="REC"/>
    <property type="match status" value="1"/>
</dbReference>
<dbReference type="GO" id="GO:0003677">
    <property type="term" value="F:DNA binding"/>
    <property type="evidence" value="ECO:0007669"/>
    <property type="project" value="InterPro"/>
</dbReference>
<feature type="modified residue" description="4-aspartylphosphate" evidence="2">
    <location>
        <position position="56"/>
    </location>
</feature>
<organism evidence="4 5">
    <name type="scientific">Mucilaginibacter paludis DSM 18603</name>
    <dbReference type="NCBI Taxonomy" id="714943"/>
    <lineage>
        <taxon>Bacteria</taxon>
        <taxon>Pseudomonadati</taxon>
        <taxon>Bacteroidota</taxon>
        <taxon>Sphingobacteriia</taxon>
        <taxon>Sphingobacteriales</taxon>
        <taxon>Sphingobacteriaceae</taxon>
        <taxon>Mucilaginibacter</taxon>
    </lineage>
</organism>
<dbReference type="HOGENOM" id="CLU_000445_14_1_10"/>
<reference evidence="4" key="1">
    <citation type="submission" date="2011-09" db="EMBL/GenBank/DDBJ databases">
        <title>The permanent draft genome of Mucilaginibacter paludis DSM 18603.</title>
        <authorList>
            <consortium name="US DOE Joint Genome Institute (JGI-PGF)"/>
            <person name="Lucas S."/>
            <person name="Han J."/>
            <person name="Lapidus A."/>
            <person name="Bruce D."/>
            <person name="Goodwin L."/>
            <person name="Pitluck S."/>
            <person name="Peters L."/>
            <person name="Kyrpides N."/>
            <person name="Mavromatis K."/>
            <person name="Ivanova N."/>
            <person name="Mikhailova N."/>
            <person name="Held B."/>
            <person name="Detter J.C."/>
            <person name="Tapia R."/>
            <person name="Han C."/>
            <person name="Land M."/>
            <person name="Hauser L."/>
            <person name="Markowitz V."/>
            <person name="Cheng J.-F."/>
            <person name="Hugenholtz P."/>
            <person name="Woyke T."/>
            <person name="Wu D."/>
            <person name="Tindall B."/>
            <person name="Brambilla E."/>
            <person name="Klenk H.-P."/>
            <person name="Eisen J.A."/>
        </authorList>
    </citation>
    <scope>NUCLEOTIDE SEQUENCE [LARGE SCALE GENOMIC DNA]</scope>
    <source>
        <strain evidence="4">DSM 18603</strain>
    </source>
</reference>
<dbReference type="EMBL" id="CM001403">
    <property type="protein sequence ID" value="EHQ24930.1"/>
    <property type="molecule type" value="Genomic_DNA"/>
</dbReference>
<dbReference type="STRING" id="714943.Mucpa_0749"/>
<dbReference type="PROSITE" id="PS50110">
    <property type="entry name" value="RESPONSE_REGULATORY"/>
    <property type="match status" value="1"/>
</dbReference>
<dbReference type="Gene3D" id="3.40.50.2300">
    <property type="match status" value="1"/>
</dbReference>
<feature type="domain" description="Response regulatory" evidence="3">
    <location>
        <begin position="6"/>
        <end position="122"/>
    </location>
</feature>
<evidence type="ECO:0000256" key="2">
    <source>
        <dbReference type="PROSITE-ProRule" id="PRU00169"/>
    </source>
</evidence>
<dbReference type="SUPFAM" id="SSF52172">
    <property type="entry name" value="CheY-like"/>
    <property type="match status" value="1"/>
</dbReference>
<dbReference type="AlphaFoldDB" id="H1Y8B1"/>
<sequence>MQTDITILIVDHEERWAKSLKNSLNELGFRVTGIATNFEEAVIALNTLNYDIALLDIDLNNKNIGGIELGRMMYKFYKKPYIFITAGFEKDALDEAIQSRPAAYLTKPLDMASLIVAIQSAIQNFHAVDAPMQPENHGSETFFVKIGDKYKKVSWKNVVYLTSDKNYTVLFNAADDMEYYIRSSLHKTSQNIIPKHLQNNFIQINRAEIVQLPFIDEFKGDEVYTPYKRFTVNDSYIKTLKNSLNLIS</sequence>
<protein>
    <submittedName>
        <fullName evidence="4">Response regulator receiver protein</fullName>
    </submittedName>
</protein>
<dbReference type="PANTHER" id="PTHR44591">
    <property type="entry name" value="STRESS RESPONSE REGULATOR PROTEIN 1"/>
    <property type="match status" value="1"/>
</dbReference>
<dbReference type="RefSeq" id="WP_008504534.1">
    <property type="nucleotide sequence ID" value="NZ_CM001403.1"/>
</dbReference>
<dbReference type="InterPro" id="IPR050595">
    <property type="entry name" value="Bact_response_regulator"/>
</dbReference>